<dbReference type="PANTHER" id="PTHR37946:SF1">
    <property type="entry name" value="SLL1969 PROTEIN"/>
    <property type="match status" value="1"/>
</dbReference>
<keyword evidence="2" id="KW-0378">Hydrolase</keyword>
<organism evidence="2 3">
    <name type="scientific">Streptomyces griseicoloratus</name>
    <dbReference type="NCBI Taxonomy" id="2752516"/>
    <lineage>
        <taxon>Bacteria</taxon>
        <taxon>Bacillati</taxon>
        <taxon>Actinomycetota</taxon>
        <taxon>Actinomycetes</taxon>
        <taxon>Kitasatosporales</taxon>
        <taxon>Streptomycetaceae</taxon>
        <taxon>Streptomyces</taxon>
    </lineage>
</organism>
<gene>
    <name evidence="2" type="ORF">H0H10_38405</name>
</gene>
<comment type="caution">
    <text evidence="2">The sequence shown here is derived from an EMBL/GenBank/DDBJ whole genome shotgun (WGS) entry which is preliminary data.</text>
</comment>
<evidence type="ECO:0000313" key="2">
    <source>
        <dbReference type="EMBL" id="MBD0424980.1"/>
    </source>
</evidence>
<reference evidence="2" key="2">
    <citation type="submission" date="2020-09" db="EMBL/GenBank/DDBJ databases">
        <authorList>
            <person name="Luo X."/>
        </authorList>
    </citation>
    <scope>NUCLEOTIDE SEQUENCE</scope>
    <source>
        <strain evidence="2">TRM S81-3</strain>
    </source>
</reference>
<proteinExistence type="predicted"/>
<dbReference type="AlphaFoldDB" id="A0A926L980"/>
<dbReference type="Gene3D" id="3.40.50.1820">
    <property type="entry name" value="alpha/beta hydrolase"/>
    <property type="match status" value="1"/>
</dbReference>
<keyword evidence="3" id="KW-1185">Reference proteome</keyword>
<dbReference type="InterPro" id="IPR029058">
    <property type="entry name" value="AB_hydrolase_fold"/>
</dbReference>
<dbReference type="EMBL" id="JACVQF010000238">
    <property type="protein sequence ID" value="MBD0424980.1"/>
    <property type="molecule type" value="Genomic_DNA"/>
</dbReference>
<dbReference type="Proteomes" id="UP000621210">
    <property type="component" value="Unassembled WGS sequence"/>
</dbReference>
<dbReference type="Pfam" id="PF12697">
    <property type="entry name" value="Abhydrolase_6"/>
    <property type="match status" value="1"/>
</dbReference>
<accession>A0A926L980</accession>
<dbReference type="InterPro" id="IPR000073">
    <property type="entry name" value="AB_hydrolase_1"/>
</dbReference>
<evidence type="ECO:0000259" key="1">
    <source>
        <dbReference type="Pfam" id="PF12697"/>
    </source>
</evidence>
<reference evidence="2" key="1">
    <citation type="submission" date="2020-09" db="EMBL/GenBank/DDBJ databases">
        <title>Streptomyces grisecoloratus sp. nov., isolated from cotton soil.</title>
        <authorList>
            <person name="Xing L."/>
        </authorList>
    </citation>
    <scope>NUCLEOTIDE SEQUENCE</scope>
    <source>
        <strain evidence="2">TRM S81-3</strain>
    </source>
</reference>
<name>A0A926L980_9ACTN</name>
<evidence type="ECO:0000313" key="3">
    <source>
        <dbReference type="Proteomes" id="UP000621210"/>
    </source>
</evidence>
<sequence>MGEQDRLAAVFVHGFASKAATWRNFDERISEDDELQSVDVLHLEYSTHVPRSLFWRPDRRLPTLSTIADVLQTFLETEAAGYRRLVLVCHSMGGLVVQRYLQRMLNQGRGAELERIRRVVLFATPNAGSDFARQLRRDLLGSHPQERDLRTLNEEIRDTHAAVIRDVVNAKIVGERTCPIPFSVYAGAEDNIVPRASAQGSFPEVGALPGDHFTIIKPTSRHHRSYATLRRLLLETAADSDPPIQQAVTVNTQIDDQAHRSLYQANPSTVIVSELRTDFHGTQWESVYHSVREQLSSASISVVDKWNYPDAPVDVLITVRSADAVLQENSSTQGTVLKVYAEHVRSGGKIFVGICAVGARWPEAKTVIIEWLPADIEGSFYVEGVPDAIQLYTIMTTWIQAAIKRKSVHMRDGSRIDRVLDLAPDPYDIPGRKPL</sequence>
<dbReference type="SUPFAM" id="SSF53474">
    <property type="entry name" value="alpha/beta-Hydrolases"/>
    <property type="match status" value="1"/>
</dbReference>
<dbReference type="PANTHER" id="PTHR37946">
    <property type="entry name" value="SLL1969 PROTEIN"/>
    <property type="match status" value="1"/>
</dbReference>
<dbReference type="GO" id="GO:0016787">
    <property type="term" value="F:hydrolase activity"/>
    <property type="evidence" value="ECO:0007669"/>
    <property type="project" value="UniProtKB-KW"/>
</dbReference>
<feature type="domain" description="AB hydrolase-1" evidence="1">
    <location>
        <begin position="10"/>
        <end position="166"/>
    </location>
</feature>
<protein>
    <submittedName>
        <fullName evidence="2">Alpha/beta fold hydrolase</fullName>
    </submittedName>
</protein>